<sequence length="95" mass="10855">MIIHEINCHIKPGEMDAYLEVAKQFVAAMRGEEGCISSQLCRSNSDENKAVYFVQWRDMDCAKAHSQGENFKKYIPLMGAHFIGCDEDMYEVIDC</sequence>
<dbReference type="InterPro" id="IPR050744">
    <property type="entry name" value="AI-2_Isomerase_LsrG"/>
</dbReference>
<dbReference type="Proteomes" id="UP000543642">
    <property type="component" value="Unassembled WGS sequence"/>
</dbReference>
<dbReference type="InterPro" id="IPR011008">
    <property type="entry name" value="Dimeric_a/b-barrel"/>
</dbReference>
<feature type="domain" description="ABM" evidence="1">
    <location>
        <begin position="2"/>
        <end position="93"/>
    </location>
</feature>
<comment type="caution">
    <text evidence="2">The sequence shown here is derived from an EMBL/GenBank/DDBJ whole genome shotgun (WGS) entry which is preliminary data.</text>
</comment>
<proteinExistence type="predicted"/>
<dbReference type="GO" id="GO:0004497">
    <property type="term" value="F:monooxygenase activity"/>
    <property type="evidence" value="ECO:0007669"/>
    <property type="project" value="UniProtKB-KW"/>
</dbReference>
<gene>
    <name evidence="2" type="ORF">HNP82_002690</name>
</gene>
<dbReference type="Pfam" id="PF03992">
    <property type="entry name" value="ABM"/>
    <property type="match status" value="1"/>
</dbReference>
<protein>
    <submittedName>
        <fullName evidence="2">Quinol monooxygenase YgiN</fullName>
    </submittedName>
</protein>
<dbReference type="PANTHER" id="PTHR33336">
    <property type="entry name" value="QUINOL MONOOXYGENASE YGIN-RELATED"/>
    <property type="match status" value="1"/>
</dbReference>
<accession>A0A7W8HBU1</accession>
<keyword evidence="2" id="KW-0503">Monooxygenase</keyword>
<dbReference type="PROSITE" id="PS51725">
    <property type="entry name" value="ABM"/>
    <property type="match status" value="1"/>
</dbReference>
<keyword evidence="2" id="KW-0560">Oxidoreductase</keyword>
<organism evidence="2 3">
    <name type="scientific">Catenibacillus scindens</name>
    <dbReference type="NCBI Taxonomy" id="673271"/>
    <lineage>
        <taxon>Bacteria</taxon>
        <taxon>Bacillati</taxon>
        <taxon>Bacillota</taxon>
        <taxon>Clostridia</taxon>
        <taxon>Lachnospirales</taxon>
        <taxon>Lachnospiraceae</taxon>
        <taxon>Catenibacillus</taxon>
    </lineage>
</organism>
<dbReference type="EMBL" id="JACHFW010000012">
    <property type="protein sequence ID" value="MBB5265544.1"/>
    <property type="molecule type" value="Genomic_DNA"/>
</dbReference>
<dbReference type="InterPro" id="IPR007138">
    <property type="entry name" value="ABM_dom"/>
</dbReference>
<dbReference type="RefSeq" id="WP_183775488.1">
    <property type="nucleotide sequence ID" value="NZ_CAWVEG010000142.1"/>
</dbReference>
<dbReference type="Gene3D" id="3.30.70.100">
    <property type="match status" value="1"/>
</dbReference>
<evidence type="ECO:0000313" key="3">
    <source>
        <dbReference type="Proteomes" id="UP000543642"/>
    </source>
</evidence>
<dbReference type="AlphaFoldDB" id="A0A7W8HBU1"/>
<dbReference type="PANTHER" id="PTHR33336:SF15">
    <property type="entry name" value="ABM DOMAIN-CONTAINING PROTEIN"/>
    <property type="match status" value="1"/>
</dbReference>
<name>A0A7W8HBU1_9FIRM</name>
<evidence type="ECO:0000313" key="2">
    <source>
        <dbReference type="EMBL" id="MBB5265544.1"/>
    </source>
</evidence>
<keyword evidence="3" id="KW-1185">Reference proteome</keyword>
<evidence type="ECO:0000259" key="1">
    <source>
        <dbReference type="PROSITE" id="PS51725"/>
    </source>
</evidence>
<dbReference type="SUPFAM" id="SSF54909">
    <property type="entry name" value="Dimeric alpha+beta barrel"/>
    <property type="match status" value="1"/>
</dbReference>
<reference evidence="2 3" key="1">
    <citation type="submission" date="2020-08" db="EMBL/GenBank/DDBJ databases">
        <title>Genomic Encyclopedia of Type Strains, Phase IV (KMG-IV): sequencing the most valuable type-strain genomes for metagenomic binning, comparative biology and taxonomic classification.</title>
        <authorList>
            <person name="Goeker M."/>
        </authorList>
    </citation>
    <scope>NUCLEOTIDE SEQUENCE [LARGE SCALE GENOMIC DNA]</scope>
    <source>
        <strain evidence="2 3">DSM 106146</strain>
    </source>
</reference>